<dbReference type="InterPro" id="IPR039733">
    <property type="entry name" value="NTAQ1"/>
</dbReference>
<evidence type="ECO:0000313" key="11">
    <source>
        <dbReference type="Proteomes" id="UP000054107"/>
    </source>
</evidence>
<dbReference type="Proteomes" id="UP000054107">
    <property type="component" value="Unassembled WGS sequence"/>
</dbReference>
<dbReference type="GO" id="GO:0008418">
    <property type="term" value="F:protein-N-terminal asparagine amidohydrolase activity"/>
    <property type="evidence" value="ECO:0007669"/>
    <property type="project" value="UniProtKB-UniRule"/>
</dbReference>
<dbReference type="GO" id="GO:0005634">
    <property type="term" value="C:nucleus"/>
    <property type="evidence" value="ECO:0007669"/>
    <property type="project" value="TreeGrafter"/>
</dbReference>
<dbReference type="OrthoDB" id="191192at2759"/>
<keyword evidence="5 8" id="KW-0378">Hydrolase</keyword>
<comment type="function">
    <text evidence="8">Mediates the side-chain deamidation of N-terminal glutamine residues to glutamate, an important step in N-end rule pathway of protein degradation. Conversion of the resulting N-terminal glutamine to glutamate renders the protein susceptible to arginylation, polyubiquitination and degradation as specified by the N-end rule. Does not act on substrates with internal or C-terminal glutamine and does not act on non-glutamine residues in any position.</text>
</comment>
<accession>A0A0B7NPT8</accession>
<evidence type="ECO:0000256" key="1">
    <source>
        <dbReference type="ARBA" id="ARBA00008985"/>
    </source>
</evidence>
<sequence>MHKDDDDQYLDNNVEELIVERDILKFNKSMLKYTPCYCEENIYMLCLEIAKRRPEVLGDFSVMFISNNNRSVPLWQQKAGRGDEHVVLWDYHVVLYSKQDSKAMIYDFDSLLPFPSPADFYAFETFKPNVVVKDVFRHSFRFIPAKAYLDHFSSDRRHMVRTCFMKRNALLSDALACHGSWMKVVNISLRHLHIPLF</sequence>
<dbReference type="EMBL" id="LN733401">
    <property type="protein sequence ID" value="CEP16954.1"/>
    <property type="molecule type" value="Genomic_DNA"/>
</dbReference>
<dbReference type="InterPro" id="IPR023128">
    <property type="entry name" value="Prot_N_Gln_amidohydro_ab_roll"/>
</dbReference>
<reference evidence="10 11" key="1">
    <citation type="submission" date="2014-09" db="EMBL/GenBank/DDBJ databases">
        <authorList>
            <person name="Ellenberger Sabrina"/>
        </authorList>
    </citation>
    <scope>NUCLEOTIDE SEQUENCE [LARGE SCALE GENOMIC DNA]</scope>
    <source>
        <strain evidence="10 11">CBS 412.66</strain>
    </source>
</reference>
<protein>
    <recommendedName>
        <fullName evidence="4 8">Protein N-terminal glutamine amidohydrolase</fullName>
        <ecNumber evidence="3 8">3.5.1.122</ecNumber>
    </recommendedName>
    <alternativeName>
        <fullName evidence="6 8">Protein NH2-terminal glutamine deamidase</fullName>
    </alternativeName>
</protein>
<name>A0A0B7NPT8_9FUNG</name>
<comment type="catalytic activity">
    <reaction evidence="7 8">
        <text>N-terminal L-glutaminyl-[protein] + H2O = N-terminal L-glutamyl-[protein] + NH4(+)</text>
        <dbReference type="Rhea" id="RHEA:50680"/>
        <dbReference type="Rhea" id="RHEA-COMP:12668"/>
        <dbReference type="Rhea" id="RHEA-COMP:12777"/>
        <dbReference type="ChEBI" id="CHEBI:15377"/>
        <dbReference type="ChEBI" id="CHEBI:28938"/>
        <dbReference type="ChEBI" id="CHEBI:64721"/>
        <dbReference type="ChEBI" id="CHEBI:64722"/>
        <dbReference type="EC" id="3.5.1.122"/>
    </reaction>
</comment>
<evidence type="ECO:0000256" key="5">
    <source>
        <dbReference type="ARBA" id="ARBA00022801"/>
    </source>
</evidence>
<comment type="similarity">
    <text evidence="1 8">Belongs to the NTAQ1 family.</text>
</comment>
<gene>
    <name evidence="10" type="primary">PARPA_11234.1 scaffold 43031</name>
</gene>
<dbReference type="InterPro" id="IPR037132">
    <property type="entry name" value="N_Gln_amidohydro_ab_roll_sf"/>
</dbReference>
<evidence type="ECO:0000256" key="6">
    <source>
        <dbReference type="ARBA" id="ARBA00029677"/>
    </source>
</evidence>
<dbReference type="GO" id="GO:0070773">
    <property type="term" value="F:protein-N-terminal glutamine amidohydrolase activity"/>
    <property type="evidence" value="ECO:0007669"/>
    <property type="project" value="UniProtKB-UniRule"/>
</dbReference>
<evidence type="ECO:0000256" key="7">
    <source>
        <dbReference type="ARBA" id="ARBA00048768"/>
    </source>
</evidence>
<evidence type="ECO:0000256" key="2">
    <source>
        <dbReference type="ARBA" id="ARBA00011245"/>
    </source>
</evidence>
<comment type="subunit">
    <text evidence="2 8">Monomer.</text>
</comment>
<dbReference type="GO" id="GO:0005829">
    <property type="term" value="C:cytosol"/>
    <property type="evidence" value="ECO:0007669"/>
    <property type="project" value="TreeGrafter"/>
</dbReference>
<evidence type="ECO:0000256" key="8">
    <source>
        <dbReference type="RuleBase" id="RU367082"/>
    </source>
</evidence>
<dbReference type="PANTHER" id="PTHR13035">
    <property type="entry name" value="PROTEIN N-TERMINAL GLUTAMINE AMIDOHYDROLASE"/>
    <property type="match status" value="1"/>
</dbReference>
<proteinExistence type="inferred from homology"/>
<evidence type="ECO:0000256" key="3">
    <source>
        <dbReference type="ARBA" id="ARBA00012718"/>
    </source>
</evidence>
<dbReference type="AlphaFoldDB" id="A0A0B7NPT8"/>
<evidence type="ECO:0000256" key="4">
    <source>
        <dbReference type="ARBA" id="ARBA00021247"/>
    </source>
</evidence>
<organism evidence="10 11">
    <name type="scientific">Parasitella parasitica</name>
    <dbReference type="NCBI Taxonomy" id="35722"/>
    <lineage>
        <taxon>Eukaryota</taxon>
        <taxon>Fungi</taxon>
        <taxon>Fungi incertae sedis</taxon>
        <taxon>Mucoromycota</taxon>
        <taxon>Mucoromycotina</taxon>
        <taxon>Mucoromycetes</taxon>
        <taxon>Mucorales</taxon>
        <taxon>Mucorineae</taxon>
        <taxon>Mucoraceae</taxon>
        <taxon>Parasitella</taxon>
    </lineage>
</organism>
<feature type="domain" description="Protein N-terminal glutamine amidohydrolase alpha beta roll" evidence="9">
    <location>
        <begin position="33"/>
        <end position="161"/>
    </location>
</feature>
<evidence type="ECO:0000259" key="9">
    <source>
        <dbReference type="Pfam" id="PF09764"/>
    </source>
</evidence>
<dbReference type="STRING" id="35722.A0A0B7NPT8"/>
<dbReference type="Gene3D" id="3.10.620.10">
    <property type="entry name" value="Protein N-terminal glutamine amidohydrolase, alpha beta roll"/>
    <property type="match status" value="1"/>
</dbReference>
<dbReference type="PANTHER" id="PTHR13035:SF0">
    <property type="entry name" value="PROTEIN N-TERMINAL GLUTAMINE AMIDOHYDROLASE"/>
    <property type="match status" value="1"/>
</dbReference>
<dbReference type="Pfam" id="PF09764">
    <property type="entry name" value="Nt_Gln_amidase"/>
    <property type="match status" value="1"/>
</dbReference>
<keyword evidence="11" id="KW-1185">Reference proteome</keyword>
<evidence type="ECO:0000313" key="10">
    <source>
        <dbReference type="EMBL" id="CEP16954.1"/>
    </source>
</evidence>
<dbReference type="EC" id="3.5.1.122" evidence="3 8"/>